<dbReference type="Proteomes" id="UP000605676">
    <property type="component" value="Unassembled WGS sequence"/>
</dbReference>
<dbReference type="RefSeq" id="WP_200463031.1">
    <property type="nucleotide sequence ID" value="NZ_JAENRR010000001.1"/>
</dbReference>
<keyword evidence="3" id="KW-1185">Reference proteome</keyword>
<organism evidence="2 3">
    <name type="scientific">Carboxylicivirga marina</name>
    <dbReference type="NCBI Taxonomy" id="2800988"/>
    <lineage>
        <taxon>Bacteria</taxon>
        <taxon>Pseudomonadati</taxon>
        <taxon>Bacteroidota</taxon>
        <taxon>Bacteroidia</taxon>
        <taxon>Marinilabiliales</taxon>
        <taxon>Marinilabiliaceae</taxon>
        <taxon>Carboxylicivirga</taxon>
    </lineage>
</organism>
<evidence type="ECO:0000313" key="3">
    <source>
        <dbReference type="Proteomes" id="UP000605676"/>
    </source>
</evidence>
<evidence type="ECO:0000313" key="2">
    <source>
        <dbReference type="EMBL" id="MBK3515801.1"/>
    </source>
</evidence>
<feature type="transmembrane region" description="Helical" evidence="1">
    <location>
        <begin position="6"/>
        <end position="23"/>
    </location>
</feature>
<dbReference type="EMBL" id="JAENRR010000001">
    <property type="protein sequence ID" value="MBK3515801.1"/>
    <property type="molecule type" value="Genomic_DNA"/>
</dbReference>
<feature type="transmembrane region" description="Helical" evidence="1">
    <location>
        <begin position="95"/>
        <end position="116"/>
    </location>
</feature>
<keyword evidence="1" id="KW-0472">Membrane</keyword>
<accession>A0ABS1HDU0</accession>
<feature type="transmembrane region" description="Helical" evidence="1">
    <location>
        <begin position="66"/>
        <end position="83"/>
    </location>
</feature>
<name>A0ABS1HDU0_9BACT</name>
<proteinExistence type="predicted"/>
<keyword evidence="1" id="KW-0812">Transmembrane</keyword>
<sequence length="165" mass="18896">MFTNNISVVLIVFFYFHCYMTHFMIPKYIRLAGLALIVAIILFFLLESDLLMLPVLNQIQVPIGNLLFWLGMIILAFISHPFVKTNGGLRNKIVGILALVSVINALLWGFVCFILADNWYFEFSNTAVGFRGSSAAFVWFVGYSVFTFFYPLLIFVLSIIVNRMR</sequence>
<comment type="caution">
    <text evidence="2">The sequence shown here is derived from an EMBL/GenBank/DDBJ whole genome shotgun (WGS) entry which is preliminary data.</text>
</comment>
<keyword evidence="1" id="KW-1133">Transmembrane helix</keyword>
<evidence type="ECO:0000256" key="1">
    <source>
        <dbReference type="SAM" id="Phobius"/>
    </source>
</evidence>
<reference evidence="2 3" key="1">
    <citation type="submission" date="2021-01" db="EMBL/GenBank/DDBJ databases">
        <title>Carboxyliciviraga sp.nov., isolated from coastal sediments.</title>
        <authorList>
            <person name="Lu D."/>
            <person name="Zhang T."/>
        </authorList>
    </citation>
    <scope>NUCLEOTIDE SEQUENCE [LARGE SCALE GENOMIC DNA]</scope>
    <source>
        <strain evidence="2 3">N1Y132</strain>
    </source>
</reference>
<gene>
    <name evidence="2" type="ORF">JIV24_00515</name>
</gene>
<feature type="transmembrane region" description="Helical" evidence="1">
    <location>
        <begin position="28"/>
        <end position="46"/>
    </location>
</feature>
<protein>
    <submittedName>
        <fullName evidence="2">Uncharacterized protein</fullName>
    </submittedName>
</protein>
<feature type="transmembrane region" description="Helical" evidence="1">
    <location>
        <begin position="136"/>
        <end position="161"/>
    </location>
</feature>